<evidence type="ECO:0000256" key="4">
    <source>
        <dbReference type="ARBA" id="ARBA00022694"/>
    </source>
</evidence>
<comment type="caution">
    <text evidence="11">The sequence shown here is derived from an EMBL/GenBank/DDBJ whole genome shotgun (WGS) entry which is preliminary data.</text>
</comment>
<evidence type="ECO:0000313" key="10">
    <source>
        <dbReference type="EMBL" id="PTI63413.1"/>
    </source>
</evidence>
<feature type="domain" description="Lysidine-tRNA(Ile) synthetase C-terminal" evidence="9">
    <location>
        <begin position="356"/>
        <end position="422"/>
    </location>
</feature>
<evidence type="ECO:0000256" key="7">
    <source>
        <dbReference type="ARBA" id="ARBA00048539"/>
    </source>
</evidence>
<keyword evidence="3 8" id="KW-0436">Ligase</keyword>
<gene>
    <name evidence="8 11" type="primary">tilS</name>
    <name evidence="10" type="ORF">BU057_13715</name>
    <name evidence="11" type="ORF">BU058_10770</name>
</gene>
<dbReference type="GO" id="GO:0032267">
    <property type="term" value="F:tRNA(Ile)-lysidine synthase activity"/>
    <property type="evidence" value="ECO:0007669"/>
    <property type="project" value="UniProtKB-EC"/>
</dbReference>
<evidence type="ECO:0000259" key="9">
    <source>
        <dbReference type="SMART" id="SM00977"/>
    </source>
</evidence>
<dbReference type="InterPro" id="IPR012094">
    <property type="entry name" value="tRNA_Ile_lys_synt"/>
</dbReference>
<dbReference type="NCBIfam" id="TIGR02432">
    <property type="entry name" value="lysidine_TilS_N"/>
    <property type="match status" value="1"/>
</dbReference>
<sequence>MKVDTEGWSENNHVVLAVSTGIDSMTLLHQLISHLKHSYAKLTCLHVNHQIRSVASEEEAFIKAFCATHDIPLYVHHLDLSSVVAKGNSIESEARHARYQWFDEMMLELNADVLLTAHHLDDQIETIFYRLMTGRSTRSSLGMSQHTLRGHYSLYRPLLTIAKSEIHNYQKRYQIPYYEDETNAENHYVRNDIRNRILPEIEANRHLSTEQLLKLKDWHDEQLKVIRNEAYQFIDNSIEFCQQNTKILISRSQFLNLRHAVKMAVLDKVFEIVSLDRPITEKTYDEWFKQLAENIAQTTLYTTDKWIIHIAYDKFIIMANYEAKLQPTKINQQGIYNFGHYTIQVTKHVPLDCFPLVVRTRKDGDKFALNGRAGHKKVSRLFIDEKVIQSERDEIPIIVNAHNEIIAVGTLFLKQNYEQLIFIRNTGEEWNYER</sequence>
<protein>
    <recommendedName>
        <fullName evidence="8">tRNA(Ile)-lysidine synthase</fullName>
        <ecNumber evidence="8">6.3.4.19</ecNumber>
    </recommendedName>
    <alternativeName>
        <fullName evidence="8">tRNA(Ile)-2-lysyl-cytidine synthase</fullName>
    </alternativeName>
    <alternativeName>
        <fullName evidence="8">tRNA(Ile)-lysidine synthetase</fullName>
    </alternativeName>
</protein>
<dbReference type="RefSeq" id="WP_073505033.1">
    <property type="nucleotide sequence ID" value="NZ_CP018199.1"/>
</dbReference>
<dbReference type="GO" id="GO:0005524">
    <property type="term" value="F:ATP binding"/>
    <property type="evidence" value="ECO:0007669"/>
    <property type="project" value="UniProtKB-KW"/>
</dbReference>
<dbReference type="EMBL" id="PZFQ01000039">
    <property type="protein sequence ID" value="PTI74490.1"/>
    <property type="molecule type" value="Genomic_DNA"/>
</dbReference>
<dbReference type="Pfam" id="PF11734">
    <property type="entry name" value="TilS_C"/>
    <property type="match status" value="1"/>
</dbReference>
<evidence type="ECO:0000313" key="12">
    <source>
        <dbReference type="Proteomes" id="UP000240859"/>
    </source>
</evidence>
<dbReference type="InterPro" id="IPR011063">
    <property type="entry name" value="TilS/TtcA_N"/>
</dbReference>
<organism evidence="11 13">
    <name type="scientific">Staphylococcus succinus</name>
    <dbReference type="NCBI Taxonomy" id="61015"/>
    <lineage>
        <taxon>Bacteria</taxon>
        <taxon>Bacillati</taxon>
        <taxon>Bacillota</taxon>
        <taxon>Bacilli</taxon>
        <taxon>Bacillales</taxon>
        <taxon>Staphylococcaceae</taxon>
        <taxon>Staphylococcus</taxon>
    </lineage>
</organism>
<evidence type="ECO:0000256" key="6">
    <source>
        <dbReference type="ARBA" id="ARBA00022840"/>
    </source>
</evidence>
<dbReference type="InterPro" id="IPR014729">
    <property type="entry name" value="Rossmann-like_a/b/a_fold"/>
</dbReference>
<name>A0A9Q6HN06_9STAP</name>
<dbReference type="SMART" id="SM00977">
    <property type="entry name" value="TilS_C"/>
    <property type="match status" value="1"/>
</dbReference>
<dbReference type="GO" id="GO:0005737">
    <property type="term" value="C:cytoplasm"/>
    <property type="evidence" value="ECO:0007669"/>
    <property type="project" value="UniProtKB-SubCell"/>
</dbReference>
<dbReference type="Proteomes" id="UP000240859">
    <property type="component" value="Unassembled WGS sequence"/>
</dbReference>
<dbReference type="PANTHER" id="PTHR43033">
    <property type="entry name" value="TRNA(ILE)-LYSIDINE SYNTHASE-RELATED"/>
    <property type="match status" value="1"/>
</dbReference>
<dbReference type="InterPro" id="IPR012795">
    <property type="entry name" value="tRNA_Ile_lys_synt_N"/>
</dbReference>
<keyword evidence="2 8" id="KW-0963">Cytoplasm</keyword>
<evidence type="ECO:0000256" key="2">
    <source>
        <dbReference type="ARBA" id="ARBA00022490"/>
    </source>
</evidence>
<dbReference type="GO" id="GO:0006400">
    <property type="term" value="P:tRNA modification"/>
    <property type="evidence" value="ECO:0007669"/>
    <property type="project" value="UniProtKB-UniRule"/>
</dbReference>
<dbReference type="InterPro" id="IPR012796">
    <property type="entry name" value="Lysidine-tRNA-synth_C"/>
</dbReference>
<evidence type="ECO:0000256" key="3">
    <source>
        <dbReference type="ARBA" id="ARBA00022598"/>
    </source>
</evidence>
<comment type="catalytic activity">
    <reaction evidence="7 8">
        <text>cytidine(34) in tRNA(Ile2) + L-lysine + ATP = lysidine(34) in tRNA(Ile2) + AMP + diphosphate + H(+)</text>
        <dbReference type="Rhea" id="RHEA:43744"/>
        <dbReference type="Rhea" id="RHEA-COMP:10625"/>
        <dbReference type="Rhea" id="RHEA-COMP:10670"/>
        <dbReference type="ChEBI" id="CHEBI:15378"/>
        <dbReference type="ChEBI" id="CHEBI:30616"/>
        <dbReference type="ChEBI" id="CHEBI:32551"/>
        <dbReference type="ChEBI" id="CHEBI:33019"/>
        <dbReference type="ChEBI" id="CHEBI:82748"/>
        <dbReference type="ChEBI" id="CHEBI:83665"/>
        <dbReference type="ChEBI" id="CHEBI:456215"/>
        <dbReference type="EC" id="6.3.4.19"/>
    </reaction>
</comment>
<keyword evidence="5" id="KW-0547">Nucleotide-binding</keyword>
<dbReference type="EMBL" id="PZFR01000202">
    <property type="protein sequence ID" value="PTI63413.1"/>
    <property type="molecule type" value="Genomic_DNA"/>
</dbReference>
<reference evidence="12 13" key="1">
    <citation type="journal article" date="2016" name="Front. Microbiol.">
        <title>Comprehensive Phylogenetic Analysis of Bovine Non-aureus Staphylococci Species Based on Whole-Genome Sequencing.</title>
        <authorList>
            <person name="Naushad S."/>
            <person name="Barkema H.W."/>
            <person name="Luby C."/>
            <person name="Condas L.A."/>
            <person name="Nobrega D.B."/>
            <person name="Carson D.A."/>
            <person name="De Buck J."/>
        </authorList>
    </citation>
    <scope>NUCLEOTIDE SEQUENCE [LARGE SCALE GENOMIC DNA]</scope>
    <source>
        <strain evidence="10 12">SNUC 1084</strain>
        <strain evidence="11 13">SNUC 1231</strain>
    </source>
</reference>
<evidence type="ECO:0000256" key="1">
    <source>
        <dbReference type="ARBA" id="ARBA00004496"/>
    </source>
</evidence>
<comment type="function">
    <text evidence="8">Ligates lysine onto the cytidine present at position 34 of the AUA codon-specific tRNA(Ile) that contains the anticodon CAU, in an ATP-dependent manner. Cytidine is converted to lysidine, thus changing the amino acid specificity of the tRNA from methionine to isoleucine.</text>
</comment>
<dbReference type="Gene3D" id="3.40.50.620">
    <property type="entry name" value="HUPs"/>
    <property type="match status" value="1"/>
</dbReference>
<comment type="subcellular location">
    <subcellularLocation>
        <location evidence="1 8">Cytoplasm</location>
    </subcellularLocation>
</comment>
<evidence type="ECO:0000313" key="13">
    <source>
        <dbReference type="Proteomes" id="UP000241960"/>
    </source>
</evidence>
<comment type="caution">
    <text evidence="8">Lacks conserved residue(s) required for the propagation of feature annotation.</text>
</comment>
<dbReference type="EC" id="6.3.4.19" evidence="8"/>
<dbReference type="HAMAP" id="MF_01161">
    <property type="entry name" value="tRNA_Ile_lys_synt"/>
    <property type="match status" value="1"/>
</dbReference>
<keyword evidence="12" id="KW-1185">Reference proteome</keyword>
<evidence type="ECO:0000256" key="8">
    <source>
        <dbReference type="HAMAP-Rule" id="MF_01161"/>
    </source>
</evidence>
<evidence type="ECO:0000256" key="5">
    <source>
        <dbReference type="ARBA" id="ARBA00022741"/>
    </source>
</evidence>
<proteinExistence type="inferred from homology"/>
<reference evidence="11" key="2">
    <citation type="submission" date="2018-03" db="EMBL/GenBank/DDBJ databases">
        <authorList>
            <person name="Naushad S."/>
        </authorList>
    </citation>
    <scope>NUCLEOTIDE SEQUENCE</scope>
    <source>
        <strain evidence="10">SNUC 1084</strain>
        <strain evidence="11">SNUC 1231</strain>
    </source>
</reference>
<accession>A0A9Q6HN06</accession>
<keyword evidence="4 8" id="KW-0819">tRNA processing</keyword>
<evidence type="ECO:0000313" key="11">
    <source>
        <dbReference type="EMBL" id="PTI74490.1"/>
    </source>
</evidence>
<dbReference type="SUPFAM" id="SSF52402">
    <property type="entry name" value="Adenine nucleotide alpha hydrolases-like"/>
    <property type="match status" value="1"/>
</dbReference>
<dbReference type="Proteomes" id="UP000241960">
    <property type="component" value="Unassembled WGS sequence"/>
</dbReference>
<comment type="similarity">
    <text evidence="8">Belongs to the tRNA(Ile)-lysidine synthase family.</text>
</comment>
<dbReference type="SUPFAM" id="SSF56037">
    <property type="entry name" value="PheT/TilS domain"/>
    <property type="match status" value="1"/>
</dbReference>
<dbReference type="NCBIfam" id="TIGR02433">
    <property type="entry name" value="lysidine_TilS_C"/>
    <property type="match status" value="1"/>
</dbReference>
<dbReference type="CDD" id="cd01992">
    <property type="entry name" value="TilS_N"/>
    <property type="match status" value="1"/>
</dbReference>
<dbReference type="AlphaFoldDB" id="A0A9Q6HN06"/>
<keyword evidence="6" id="KW-0067">ATP-binding</keyword>
<dbReference type="Pfam" id="PF01171">
    <property type="entry name" value="ATP_bind_3"/>
    <property type="match status" value="1"/>
</dbReference>
<dbReference type="PANTHER" id="PTHR43033:SF1">
    <property type="entry name" value="TRNA(ILE)-LYSIDINE SYNTHASE-RELATED"/>
    <property type="match status" value="1"/>
</dbReference>